<name>A0ABR2KRG2_9EUKA</name>
<reference evidence="3 4" key="1">
    <citation type="submission" date="2024-04" db="EMBL/GenBank/DDBJ databases">
        <title>Tritrichomonas musculus Genome.</title>
        <authorList>
            <person name="Alves-Ferreira E."/>
            <person name="Grigg M."/>
            <person name="Lorenzi H."/>
            <person name="Galac M."/>
        </authorList>
    </citation>
    <scope>NUCLEOTIDE SEQUENCE [LARGE SCALE GENOMIC DNA]</scope>
    <source>
        <strain evidence="3 4">EAF2021</strain>
    </source>
</reference>
<keyword evidence="4" id="KW-1185">Reference proteome</keyword>
<sequence>MEDHQNVESDEEIQRMLDRNSFLIKSILQFQNEGRIADVMLYKAQLQINLEKLAHIAESKGQNNAVGSGTLNGSDPSVDTQVQLSKFVRTVKENGLKNLKLISEITGIQLEKIAPLSQAYIAFLKRKNRFTEAKQLENELAVNGVEDD</sequence>
<dbReference type="Proteomes" id="UP001470230">
    <property type="component" value="Unassembled WGS sequence"/>
</dbReference>
<dbReference type="EMBL" id="JAPFFF010000003">
    <property type="protein sequence ID" value="KAK8893418.1"/>
    <property type="molecule type" value="Genomic_DNA"/>
</dbReference>
<gene>
    <name evidence="3" type="ORF">M9Y10_021838</name>
</gene>
<proteinExistence type="inferred from homology"/>
<dbReference type="InterPro" id="IPR007726">
    <property type="entry name" value="SS18_N"/>
</dbReference>
<evidence type="ECO:0000313" key="4">
    <source>
        <dbReference type="Proteomes" id="UP001470230"/>
    </source>
</evidence>
<organism evidence="3 4">
    <name type="scientific">Tritrichomonas musculus</name>
    <dbReference type="NCBI Taxonomy" id="1915356"/>
    <lineage>
        <taxon>Eukaryota</taxon>
        <taxon>Metamonada</taxon>
        <taxon>Parabasalia</taxon>
        <taxon>Tritrichomonadida</taxon>
        <taxon>Tritrichomonadidae</taxon>
        <taxon>Tritrichomonas</taxon>
    </lineage>
</organism>
<evidence type="ECO:0000259" key="2">
    <source>
        <dbReference type="Pfam" id="PF05030"/>
    </source>
</evidence>
<evidence type="ECO:0000256" key="1">
    <source>
        <dbReference type="ARBA" id="ARBA00007945"/>
    </source>
</evidence>
<comment type="caution">
    <text evidence="3">The sequence shown here is derived from an EMBL/GenBank/DDBJ whole genome shotgun (WGS) entry which is preliminary data.</text>
</comment>
<accession>A0ABR2KRG2</accession>
<evidence type="ECO:0000313" key="3">
    <source>
        <dbReference type="EMBL" id="KAK8893418.1"/>
    </source>
</evidence>
<comment type="similarity">
    <text evidence="1">Belongs to the SS18 family.</text>
</comment>
<dbReference type="Pfam" id="PF05030">
    <property type="entry name" value="SSXT"/>
    <property type="match status" value="1"/>
</dbReference>
<feature type="domain" description="SS18 N-terminal" evidence="2">
    <location>
        <begin position="9"/>
        <end position="63"/>
    </location>
</feature>
<protein>
    <submittedName>
        <fullName evidence="3">SSXT protein (N-terminal region)</fullName>
    </submittedName>
</protein>